<name>A0A6C0CST3_9ZZZZ</name>
<dbReference type="AlphaFoldDB" id="A0A6C0CST3"/>
<evidence type="ECO:0000256" key="1">
    <source>
        <dbReference type="SAM" id="Phobius"/>
    </source>
</evidence>
<keyword evidence="1" id="KW-0812">Transmembrane</keyword>
<keyword evidence="1" id="KW-0472">Membrane</keyword>
<dbReference type="EMBL" id="MN739479">
    <property type="protein sequence ID" value="QHT06940.1"/>
    <property type="molecule type" value="Genomic_DNA"/>
</dbReference>
<protein>
    <submittedName>
        <fullName evidence="2">Uncharacterized protein</fullName>
    </submittedName>
</protein>
<organism evidence="2">
    <name type="scientific">viral metagenome</name>
    <dbReference type="NCBI Taxonomy" id="1070528"/>
    <lineage>
        <taxon>unclassified sequences</taxon>
        <taxon>metagenomes</taxon>
        <taxon>organismal metagenomes</taxon>
    </lineage>
</organism>
<keyword evidence="1" id="KW-1133">Transmembrane helix</keyword>
<reference evidence="2" key="1">
    <citation type="journal article" date="2020" name="Nature">
        <title>Giant virus diversity and host interactions through global metagenomics.</title>
        <authorList>
            <person name="Schulz F."/>
            <person name="Roux S."/>
            <person name="Paez-Espino D."/>
            <person name="Jungbluth S."/>
            <person name="Walsh D.A."/>
            <person name="Denef V.J."/>
            <person name="McMahon K.D."/>
            <person name="Konstantinidis K.T."/>
            <person name="Eloe-Fadrosh E.A."/>
            <person name="Kyrpides N.C."/>
            <person name="Woyke T."/>
        </authorList>
    </citation>
    <scope>NUCLEOTIDE SEQUENCE</scope>
    <source>
        <strain evidence="2">GVMAG-M-3300021962-46</strain>
    </source>
</reference>
<accession>A0A6C0CST3</accession>
<feature type="transmembrane region" description="Helical" evidence="1">
    <location>
        <begin position="6"/>
        <end position="23"/>
    </location>
</feature>
<sequence>MFYKYWNYALLFLFVVAFIGFYLKSKYYEAFEEDYPGYNTTIQYANMSPDIRDRHPIHSVLTNQLNLRYKKAYNYELENNAYTDALKKTFKLMKKCIPTQDYTEEQPLNRTLPVSIEDAYKLTVSYIDQNIKSSSHFDLPDGSVQVVNPIQIVHDRLISYQIHKTIPNDYLLTIDFILYRDGKYHGKHVRSVSHVQKNKGWTINVLDIWVKGVIFEDQIALFPVVGNDINNTNVDLSAAEFTGAKYSNYIQTVEQPEYTAAQLRDMEKAGVDTIRTTPLYLQ</sequence>
<proteinExistence type="predicted"/>
<evidence type="ECO:0000313" key="2">
    <source>
        <dbReference type="EMBL" id="QHT06940.1"/>
    </source>
</evidence>